<dbReference type="KEGG" id="agv:OJF2_38920"/>
<gene>
    <name evidence="2" type="ORF">OJF2_38920</name>
</gene>
<dbReference type="InterPro" id="IPR029058">
    <property type="entry name" value="AB_hydrolase_fold"/>
</dbReference>
<evidence type="ECO:0000313" key="2">
    <source>
        <dbReference type="EMBL" id="QEH35341.1"/>
    </source>
</evidence>
<dbReference type="AlphaFoldDB" id="A0A5B9W5U1"/>
<proteinExistence type="predicted"/>
<reference evidence="2 3" key="1">
    <citation type="submission" date="2019-08" db="EMBL/GenBank/DDBJ databases">
        <title>Deep-cultivation of Planctomycetes and their phenomic and genomic characterization uncovers novel biology.</title>
        <authorList>
            <person name="Wiegand S."/>
            <person name="Jogler M."/>
            <person name="Boedeker C."/>
            <person name="Pinto D."/>
            <person name="Vollmers J."/>
            <person name="Rivas-Marin E."/>
            <person name="Kohn T."/>
            <person name="Peeters S.H."/>
            <person name="Heuer A."/>
            <person name="Rast P."/>
            <person name="Oberbeckmann S."/>
            <person name="Bunk B."/>
            <person name="Jeske O."/>
            <person name="Meyerdierks A."/>
            <person name="Storesund J.E."/>
            <person name="Kallscheuer N."/>
            <person name="Luecker S."/>
            <person name="Lage O.M."/>
            <person name="Pohl T."/>
            <person name="Merkel B.J."/>
            <person name="Hornburger P."/>
            <person name="Mueller R.-W."/>
            <person name="Bruemmer F."/>
            <person name="Labrenz M."/>
            <person name="Spormann A.M."/>
            <person name="Op den Camp H."/>
            <person name="Overmann J."/>
            <person name="Amann R."/>
            <person name="Jetten M.S.M."/>
            <person name="Mascher T."/>
            <person name="Medema M.H."/>
            <person name="Devos D.P."/>
            <person name="Kaster A.-K."/>
            <person name="Ovreas L."/>
            <person name="Rohde M."/>
            <person name="Galperin M.Y."/>
            <person name="Jogler C."/>
        </authorList>
    </citation>
    <scope>NUCLEOTIDE SEQUENCE [LARGE SCALE GENOMIC DNA]</scope>
    <source>
        <strain evidence="2 3">OJF2</strain>
    </source>
</reference>
<keyword evidence="3" id="KW-1185">Reference proteome</keyword>
<evidence type="ECO:0000313" key="3">
    <source>
        <dbReference type="Proteomes" id="UP000324233"/>
    </source>
</evidence>
<dbReference type="Gene3D" id="3.40.50.1820">
    <property type="entry name" value="alpha/beta hydrolase"/>
    <property type="match status" value="1"/>
</dbReference>
<dbReference type="EMBL" id="CP042997">
    <property type="protein sequence ID" value="QEH35341.1"/>
    <property type="molecule type" value="Genomic_DNA"/>
</dbReference>
<feature type="domain" description="Serine aminopeptidase S33" evidence="1">
    <location>
        <begin position="92"/>
        <end position="165"/>
    </location>
</feature>
<accession>A0A5B9W5U1</accession>
<protein>
    <recommendedName>
        <fullName evidence="1">Serine aminopeptidase S33 domain-containing protein</fullName>
    </recommendedName>
</protein>
<dbReference type="Proteomes" id="UP000324233">
    <property type="component" value="Chromosome"/>
</dbReference>
<sequence length="252" mass="26384">MAGFLKSLASPFGRLFRGRPPGDEAAPAAEPRRGLVIAIGGVGGLDFCGPALRHVLAGSGLPYDLQLFPWGHGFGRWYADLSRVADRDARAALLADSVRKFRADRPGEPVFLVAKSGGSAVAARALEQLPPGSVERAILLAPALSPGYDLGPALRAVAREMVVFWSPLDVIVLGAGTLLFGTADRVRGPSAGLVGFRPLAAQAGPLGKLRQVRWGPGMAATGNLGGHVGPDSPVFLRKYIVPLLRPETADRC</sequence>
<dbReference type="InterPro" id="IPR022742">
    <property type="entry name" value="Hydrolase_4"/>
</dbReference>
<dbReference type="SUPFAM" id="SSF53474">
    <property type="entry name" value="alpha/beta-Hydrolases"/>
    <property type="match status" value="1"/>
</dbReference>
<dbReference type="RefSeq" id="WP_148595156.1">
    <property type="nucleotide sequence ID" value="NZ_CP042997.1"/>
</dbReference>
<name>A0A5B9W5U1_9BACT</name>
<dbReference type="Pfam" id="PF12146">
    <property type="entry name" value="Hydrolase_4"/>
    <property type="match status" value="1"/>
</dbReference>
<evidence type="ECO:0000259" key="1">
    <source>
        <dbReference type="Pfam" id="PF12146"/>
    </source>
</evidence>
<dbReference type="OrthoDB" id="210058at2"/>
<organism evidence="2 3">
    <name type="scientific">Aquisphaera giovannonii</name>
    <dbReference type="NCBI Taxonomy" id="406548"/>
    <lineage>
        <taxon>Bacteria</taxon>
        <taxon>Pseudomonadati</taxon>
        <taxon>Planctomycetota</taxon>
        <taxon>Planctomycetia</taxon>
        <taxon>Isosphaerales</taxon>
        <taxon>Isosphaeraceae</taxon>
        <taxon>Aquisphaera</taxon>
    </lineage>
</organism>